<name>A0ABM9N7Z5_9RICK</name>
<dbReference type="SUPFAM" id="SSF52540">
    <property type="entry name" value="P-loop containing nucleoside triphosphate hydrolases"/>
    <property type="match status" value="1"/>
</dbReference>
<dbReference type="Gene3D" id="3.40.50.300">
    <property type="entry name" value="P-loop containing nucleotide triphosphate hydrolases"/>
    <property type="match status" value="1"/>
</dbReference>
<dbReference type="SMART" id="SM00382">
    <property type="entry name" value="AAA"/>
    <property type="match status" value="1"/>
</dbReference>
<organism evidence="6 7">
    <name type="scientific">Candidatus Xenohaliotis californiensis</name>
    <dbReference type="NCBI Taxonomy" id="84677"/>
    <lineage>
        <taxon>Bacteria</taxon>
        <taxon>Pseudomonadati</taxon>
        <taxon>Pseudomonadota</taxon>
        <taxon>Alphaproteobacteria</taxon>
        <taxon>Rickettsiales</taxon>
        <taxon>Anaplasmataceae</taxon>
        <taxon>Candidatus Xenohaliotis</taxon>
    </lineage>
</organism>
<comment type="caution">
    <text evidence="6">The sequence shown here is derived from an EMBL/GenBank/DDBJ whole genome shotgun (WGS) entry which is preliminary data.</text>
</comment>
<feature type="domain" description="ABC transporter" evidence="5">
    <location>
        <begin position="5"/>
        <end position="244"/>
    </location>
</feature>
<evidence type="ECO:0000256" key="2">
    <source>
        <dbReference type="ARBA" id="ARBA00022741"/>
    </source>
</evidence>
<dbReference type="Proteomes" id="UP001314181">
    <property type="component" value="Unassembled WGS sequence"/>
</dbReference>
<dbReference type="PANTHER" id="PTHR43023">
    <property type="entry name" value="PROTEIN TRIGALACTOSYLDIACYLGLYCEROL 3, CHLOROPLASTIC"/>
    <property type="match status" value="1"/>
</dbReference>
<keyword evidence="7" id="KW-1185">Reference proteome</keyword>
<keyword evidence="2" id="KW-0547">Nucleotide-binding</keyword>
<keyword evidence="1" id="KW-0813">Transport</keyword>
<protein>
    <submittedName>
        <fullName evidence="6">Phospholipid/cholesterol/gamma-HCH transport system ATP-binding protein</fullName>
    </submittedName>
</protein>
<dbReference type="InterPro" id="IPR003439">
    <property type="entry name" value="ABC_transporter-like_ATP-bd"/>
</dbReference>
<evidence type="ECO:0000256" key="3">
    <source>
        <dbReference type="ARBA" id="ARBA00022840"/>
    </source>
</evidence>
<dbReference type="GO" id="GO:0005524">
    <property type="term" value="F:ATP binding"/>
    <property type="evidence" value="ECO:0007669"/>
    <property type="project" value="UniProtKB-KW"/>
</dbReference>
<reference evidence="6 7" key="1">
    <citation type="submission" date="2024-01" db="EMBL/GenBank/DDBJ databases">
        <authorList>
            <person name="Kunselman E."/>
        </authorList>
    </citation>
    <scope>NUCLEOTIDE SEQUENCE [LARGE SCALE GENOMIC DNA]</scope>
    <source>
        <strain evidence="6">2 abalone samples</strain>
    </source>
</reference>
<dbReference type="InterPro" id="IPR017871">
    <property type="entry name" value="ABC_transporter-like_CS"/>
</dbReference>
<keyword evidence="3 6" id="KW-0067">ATP-binding</keyword>
<dbReference type="PROSITE" id="PS00211">
    <property type="entry name" value="ABC_TRANSPORTER_1"/>
    <property type="match status" value="1"/>
</dbReference>
<dbReference type="InterPro" id="IPR003593">
    <property type="entry name" value="AAA+_ATPase"/>
</dbReference>
<evidence type="ECO:0000256" key="1">
    <source>
        <dbReference type="ARBA" id="ARBA00022448"/>
    </source>
</evidence>
<evidence type="ECO:0000256" key="4">
    <source>
        <dbReference type="ARBA" id="ARBA00024725"/>
    </source>
</evidence>
<evidence type="ECO:0000313" key="7">
    <source>
        <dbReference type="Proteomes" id="UP001314181"/>
    </source>
</evidence>
<dbReference type="PANTHER" id="PTHR43023:SF3">
    <property type="entry name" value="PROTEIN TRIGALACTOSYLDIACYLGLYCEROL 3, CHLOROPLASTIC"/>
    <property type="match status" value="1"/>
</dbReference>
<dbReference type="Pfam" id="PF00005">
    <property type="entry name" value="ABC_tran"/>
    <property type="match status" value="1"/>
</dbReference>
<sequence length="248" mass="27472">MIPQISINNIYKSFSIKHKYVINNISLDINKGESLAVLGCSGSGKSVLIKLMIGLLKPDTGSILVNGKEITNNLKESEFNNIMSKMSVLFQGGALFDSLNVKQNICFGLNNYQRLTKSKMQQITQQHLQMVGLEDETMDLYPSELSGGMQKRVALARALAKKPEIIFLDEPTTGLDPILTETIDKLIINHCTNKMTTITITHNIKSACRIANKIAVLNKGGISWYGPTMEIHNAKDELTKKLLYSGNI</sequence>
<comment type="function">
    <text evidence="4">Part of an ABC transporter complex. Transmembrane domains (TMD) form a pore in the inner membrane and the ATP-binding domain (NBD) is responsible for energy generation.</text>
</comment>
<evidence type="ECO:0000313" key="6">
    <source>
        <dbReference type="EMBL" id="CAK8162407.1"/>
    </source>
</evidence>
<dbReference type="EMBL" id="CAWVOK010000006">
    <property type="protein sequence ID" value="CAK8162407.1"/>
    <property type="molecule type" value="Genomic_DNA"/>
</dbReference>
<dbReference type="PROSITE" id="PS50893">
    <property type="entry name" value="ABC_TRANSPORTER_2"/>
    <property type="match status" value="1"/>
</dbReference>
<accession>A0ABM9N7Z5</accession>
<dbReference type="InterPro" id="IPR027417">
    <property type="entry name" value="P-loop_NTPase"/>
</dbReference>
<evidence type="ECO:0000259" key="5">
    <source>
        <dbReference type="PROSITE" id="PS50893"/>
    </source>
</evidence>
<proteinExistence type="predicted"/>
<dbReference type="RefSeq" id="WP_338363431.1">
    <property type="nucleotide sequence ID" value="NZ_CAWVOK010000006.1"/>
</dbReference>
<gene>
    <name evidence="6" type="ORF">CAXC1_150001</name>
</gene>